<keyword evidence="1" id="KW-0812">Transmembrane</keyword>
<accession>A0A840U2H5</accession>
<evidence type="ECO:0000256" key="1">
    <source>
        <dbReference type="SAM" id="Phobius"/>
    </source>
</evidence>
<feature type="transmembrane region" description="Helical" evidence="1">
    <location>
        <begin position="76"/>
        <end position="98"/>
    </location>
</feature>
<evidence type="ECO:0008006" key="4">
    <source>
        <dbReference type="Google" id="ProtNLM"/>
    </source>
</evidence>
<dbReference type="InterPro" id="IPR008526">
    <property type="entry name" value="YedI"/>
</dbReference>
<sequence length="317" mass="33796">MATGLLALLDDVAALVKASAASLDDVPTQVAKTTGKVSGIVIDDTAVTPKYVVGLDPKREVSIIYQIAKKSLINKVLYLGPAALLLGYFAPGVIPYLLMVGGAYLCFEGYEKVHSLFSKSAHVAADGPPEDLKVITPQELEKERVGSAVRTDFILSAEIMAIAYATVTQSPLANQIVVLVVVAIFITLAVYGFVALIVKADDLGVHMAQERFRPLTRKIGRGLVKSMPTFLVVLGYIGTAAMLWVGAEIIAHGLPFLHHPLESLTHSLEDIPVLGWLVKVLVLALGGTVLGAIIAQVIGLGSKLFRRSTEKTAHEKP</sequence>
<evidence type="ECO:0000313" key="2">
    <source>
        <dbReference type="EMBL" id="MBB5286330.1"/>
    </source>
</evidence>
<protein>
    <recommendedName>
        <fullName evidence="4">DUF808 domain-containing protein</fullName>
    </recommendedName>
</protein>
<dbReference type="Proteomes" id="UP000557307">
    <property type="component" value="Unassembled WGS sequence"/>
</dbReference>
<evidence type="ECO:0000313" key="3">
    <source>
        <dbReference type="Proteomes" id="UP000557307"/>
    </source>
</evidence>
<dbReference type="PIRSF" id="PIRSF016660">
    <property type="entry name" value="YedI"/>
    <property type="match status" value="1"/>
</dbReference>
<keyword evidence="3" id="KW-1185">Reference proteome</keyword>
<keyword evidence="1" id="KW-0472">Membrane</keyword>
<dbReference type="RefSeq" id="WP_184177373.1">
    <property type="nucleotide sequence ID" value="NZ_JACHGF010000009.1"/>
</dbReference>
<dbReference type="EMBL" id="JACHGF010000009">
    <property type="protein sequence ID" value="MBB5286330.1"/>
    <property type="molecule type" value="Genomic_DNA"/>
</dbReference>
<feature type="transmembrane region" description="Helical" evidence="1">
    <location>
        <begin position="230"/>
        <end position="254"/>
    </location>
</feature>
<comment type="caution">
    <text evidence="2">The sequence shown here is derived from an EMBL/GenBank/DDBJ whole genome shotgun (WGS) entry which is preliminary data.</text>
</comment>
<keyword evidence="1" id="KW-1133">Transmembrane helix</keyword>
<reference evidence="2 3" key="1">
    <citation type="submission" date="2020-08" db="EMBL/GenBank/DDBJ databases">
        <title>Genomic Encyclopedia of Type Strains, Phase IV (KMG-IV): sequencing the most valuable type-strain genomes for metagenomic binning, comparative biology and taxonomic classification.</title>
        <authorList>
            <person name="Goeker M."/>
        </authorList>
    </citation>
    <scope>NUCLEOTIDE SEQUENCE [LARGE SCALE GENOMIC DNA]</scope>
    <source>
        <strain evidence="2 3">DSM 105074</strain>
    </source>
</reference>
<organism evidence="2 3">
    <name type="scientific">Rhabdobacter roseus</name>
    <dbReference type="NCBI Taxonomy" id="1655419"/>
    <lineage>
        <taxon>Bacteria</taxon>
        <taxon>Pseudomonadati</taxon>
        <taxon>Bacteroidota</taxon>
        <taxon>Cytophagia</taxon>
        <taxon>Cytophagales</taxon>
        <taxon>Cytophagaceae</taxon>
        <taxon>Rhabdobacter</taxon>
    </lineage>
</organism>
<feature type="transmembrane region" description="Helical" evidence="1">
    <location>
        <begin position="274"/>
        <end position="298"/>
    </location>
</feature>
<dbReference type="PANTHER" id="PTHR30503:SF3">
    <property type="entry name" value="INNER MEMBRANE PROTEIN YEDI"/>
    <property type="match status" value="1"/>
</dbReference>
<dbReference type="AlphaFoldDB" id="A0A840U2H5"/>
<dbReference type="GO" id="GO:0005886">
    <property type="term" value="C:plasma membrane"/>
    <property type="evidence" value="ECO:0007669"/>
    <property type="project" value="TreeGrafter"/>
</dbReference>
<dbReference type="PANTHER" id="PTHR30503">
    <property type="entry name" value="INNER MEMBRANE PROTEIN YEDI"/>
    <property type="match status" value="1"/>
</dbReference>
<dbReference type="Pfam" id="PF05661">
    <property type="entry name" value="DUF808"/>
    <property type="match status" value="1"/>
</dbReference>
<proteinExistence type="predicted"/>
<feature type="transmembrane region" description="Helical" evidence="1">
    <location>
        <begin position="176"/>
        <end position="198"/>
    </location>
</feature>
<gene>
    <name evidence="2" type="ORF">HNQ92_004490</name>
</gene>
<name>A0A840U2H5_9BACT</name>